<dbReference type="RefSeq" id="WP_268883045.1">
    <property type="nucleotide sequence ID" value="NZ_CP114029.1"/>
</dbReference>
<evidence type="ECO:0000313" key="1">
    <source>
        <dbReference type="EMBL" id="WAP70545.1"/>
    </source>
</evidence>
<protein>
    <submittedName>
        <fullName evidence="1">Uncharacterized protein</fullName>
    </submittedName>
</protein>
<organism evidence="1 2">
    <name type="scientific">Jiella pelagia</name>
    <dbReference type="NCBI Taxonomy" id="2986949"/>
    <lineage>
        <taxon>Bacteria</taxon>
        <taxon>Pseudomonadati</taxon>
        <taxon>Pseudomonadota</taxon>
        <taxon>Alphaproteobacteria</taxon>
        <taxon>Hyphomicrobiales</taxon>
        <taxon>Aurantimonadaceae</taxon>
        <taxon>Jiella</taxon>
    </lineage>
</organism>
<proteinExistence type="predicted"/>
<dbReference type="Proteomes" id="UP001164020">
    <property type="component" value="Chromosome"/>
</dbReference>
<name>A0ABY7C5D8_9HYPH</name>
<accession>A0ABY7C5D8</accession>
<reference evidence="1" key="1">
    <citation type="submission" date="2022-12" db="EMBL/GenBank/DDBJ databases">
        <title>Jiella pelagia sp. nov., isolated from phosphonate enriched culture of Northwest Pacific surface seawater.</title>
        <authorList>
            <person name="Shin D.Y."/>
            <person name="Hwang C.Y."/>
        </authorList>
    </citation>
    <scope>NUCLEOTIDE SEQUENCE</scope>
    <source>
        <strain evidence="1">HL-NP1</strain>
    </source>
</reference>
<dbReference type="EMBL" id="CP114029">
    <property type="protein sequence ID" value="WAP70545.1"/>
    <property type="molecule type" value="Genomic_DNA"/>
</dbReference>
<evidence type="ECO:0000313" key="2">
    <source>
        <dbReference type="Proteomes" id="UP001164020"/>
    </source>
</evidence>
<keyword evidence="2" id="KW-1185">Reference proteome</keyword>
<gene>
    <name evidence="1" type="ORF">OH818_11195</name>
</gene>
<sequence length="294" mass="32777">MLLQFPRRLDLVRECVGRASLCPSSWTPLIATIAKVLPGAEARLRRIDRDVARRGLMVRRAISVANRTRLRYSESGWQDDFHSRLEPGTVFRLDELDRIARPDLAADGETVGAGLILHDCAQQSWLLTIVAPARRGDEFIPSVLTLLNRLVDDLVPAFLVSHATGSPDQPSRGTIEDVWDRVPAPVMLLTQEMMIEAANVAAEALLHEARYFRRISPNERLMLADCDDGLAIEAAMARILDCRRKSARVTLRGLGRSRSLDLTLRPAGSPMWREQFVPELADPSHVLAVFSEAC</sequence>